<evidence type="ECO:0000313" key="8">
    <source>
        <dbReference type="Proteomes" id="UP000509510"/>
    </source>
</evidence>
<gene>
    <name evidence="7" type="ORF">TRUGW13939_06037</name>
</gene>
<keyword evidence="2" id="KW-0378">Hydrolase</keyword>
<dbReference type="InterPro" id="IPR029056">
    <property type="entry name" value="Ribokinase-like"/>
</dbReference>
<dbReference type="AlphaFoldDB" id="A0A7H8QXS9"/>
<sequence>MTAFRAAARLCSRPTPLSRRYISQQASSFANSKFFRVSEEVRDALATGKPVVALETTIYTHGFPYPDNVALASQLESIVRVNGGVPATITVFNGIARVGLSAEEMIELAATAQTKSALKVSRRDLGYLCGRGLSGKKIHGGTTIAGTMILAHLAGIKVFGTGGLGGVHRGGEVSMDISADLTELGRTPVAVISSGCKSFLDIPRTLEYLETEGVLVGTFADGRNGHVDFPAFYTRDSGIRSPKVIQNEFDAAAMIFAQNELGLSSGIHFANPVPEEFSFPKAEMDTIIDEAVRLADVEGFHGSDNTPFVLNKIKELSGGKSVTANRALIESNVTRAAKVAVELAKLEQTHTGPVDRSMPVDSTTAYTKVEAKAAPITQKADVVVAGSLAIDFSCDFAPFGDRSKEVSPSPHTSNPAVIGQSLGGVGHNVAIAASYAGSSTVFCSIVADDLSGKAALAAIEQEQLGTEGIQTLSPALGVRTAQYVSVNDTKKDLVVAMADMAIMELPESSLDFDGFWEPLLARTRPKWVVLDANWNSAVLAKWAASAKQVKSRVAFEPVSTAKATRLFRNKTGDTPVIGASDTVPNNNKLDLATPNALELTSMYSAARASGLFESPEWWALINSLNLSSAGSRELLVSVTSPSLVDAGIPQQSIQLLPFIPCLLTKLGREGVLLTQLLPPGDARLTSPDSARYIVSRADSSSLPVGGVYMRLFAPETVLSDQEVVSVNGAGDTLLGVVVAGLARQQGNQHAKGLEDIIPVAQRASLRTLQSTESVNPSIKDLAQQLD</sequence>
<dbReference type="InterPro" id="IPR007342">
    <property type="entry name" value="PsuG"/>
</dbReference>
<keyword evidence="4" id="KW-0456">Lyase</keyword>
<dbReference type="GO" id="GO:0004730">
    <property type="term" value="F:pseudouridylate synthase activity"/>
    <property type="evidence" value="ECO:0007669"/>
    <property type="project" value="InterPro"/>
</dbReference>
<dbReference type="GO" id="GO:0016798">
    <property type="term" value="F:hydrolase activity, acting on glycosyl bonds"/>
    <property type="evidence" value="ECO:0007669"/>
    <property type="project" value="UniProtKB-KW"/>
</dbReference>
<dbReference type="SUPFAM" id="SSF53613">
    <property type="entry name" value="Ribokinase-like"/>
    <property type="match status" value="1"/>
</dbReference>
<dbReference type="InterPro" id="IPR011611">
    <property type="entry name" value="PfkB_dom"/>
</dbReference>
<keyword evidence="3" id="KW-0464">Manganese</keyword>
<keyword evidence="8" id="KW-1185">Reference proteome</keyword>
<dbReference type="SUPFAM" id="SSF110581">
    <property type="entry name" value="Indigoidine synthase A-like"/>
    <property type="match status" value="1"/>
</dbReference>
<dbReference type="PANTHER" id="PTHR42909">
    <property type="entry name" value="ZGC:136858"/>
    <property type="match status" value="1"/>
</dbReference>
<dbReference type="RefSeq" id="XP_035345087.1">
    <property type="nucleotide sequence ID" value="XM_035489194.1"/>
</dbReference>
<dbReference type="KEGG" id="trg:TRUGW13939_06037"/>
<dbReference type="Pfam" id="PF04227">
    <property type="entry name" value="Indigoidine_A"/>
    <property type="match status" value="1"/>
</dbReference>
<protein>
    <recommendedName>
        <fullName evidence="6">Carbohydrate kinase PfkB domain-containing protein</fullName>
    </recommendedName>
</protein>
<keyword evidence="1" id="KW-0479">Metal-binding</keyword>
<dbReference type="Gene3D" id="3.40.1190.20">
    <property type="match status" value="1"/>
</dbReference>
<dbReference type="EMBL" id="CP055900">
    <property type="protein sequence ID" value="QKX58909.1"/>
    <property type="molecule type" value="Genomic_DNA"/>
</dbReference>
<evidence type="ECO:0000256" key="5">
    <source>
        <dbReference type="ARBA" id="ARBA00023295"/>
    </source>
</evidence>
<evidence type="ECO:0000256" key="2">
    <source>
        <dbReference type="ARBA" id="ARBA00022801"/>
    </source>
</evidence>
<dbReference type="Pfam" id="PF00294">
    <property type="entry name" value="PfkB"/>
    <property type="match status" value="1"/>
</dbReference>
<name>A0A7H8QXS9_TALRU</name>
<feature type="domain" description="Carbohydrate kinase PfkB" evidence="6">
    <location>
        <begin position="381"/>
        <end position="507"/>
    </location>
</feature>
<dbReference type="GeneID" id="55993533"/>
<keyword evidence="5" id="KW-0326">Glycosidase</keyword>
<evidence type="ECO:0000259" key="6">
    <source>
        <dbReference type="Pfam" id="PF00294"/>
    </source>
</evidence>
<dbReference type="InterPro" id="IPR022830">
    <property type="entry name" value="Indigdn_synthA-like"/>
</dbReference>
<dbReference type="HAMAP" id="MF_01876">
    <property type="entry name" value="PsiMP_glycosidase"/>
    <property type="match status" value="1"/>
</dbReference>
<accession>A0A7H8QXS9</accession>
<reference evidence="8" key="1">
    <citation type="submission" date="2020-06" db="EMBL/GenBank/DDBJ databases">
        <title>A chromosome-scale genome assembly of Talaromyces rugulosus W13939.</title>
        <authorList>
            <person name="Wang B."/>
            <person name="Guo L."/>
            <person name="Ye K."/>
            <person name="Wang L."/>
        </authorList>
    </citation>
    <scope>NUCLEOTIDE SEQUENCE [LARGE SCALE GENOMIC DNA]</scope>
    <source>
        <strain evidence="8">W13939</strain>
    </source>
</reference>
<evidence type="ECO:0000256" key="3">
    <source>
        <dbReference type="ARBA" id="ARBA00023211"/>
    </source>
</evidence>
<dbReference type="Proteomes" id="UP000509510">
    <property type="component" value="Chromosome III"/>
</dbReference>
<evidence type="ECO:0000256" key="4">
    <source>
        <dbReference type="ARBA" id="ARBA00023239"/>
    </source>
</evidence>
<dbReference type="CDD" id="cd01941">
    <property type="entry name" value="YeiC_kinase_like"/>
    <property type="match status" value="1"/>
</dbReference>
<dbReference type="GO" id="GO:0046872">
    <property type="term" value="F:metal ion binding"/>
    <property type="evidence" value="ECO:0007669"/>
    <property type="project" value="UniProtKB-KW"/>
</dbReference>
<proteinExistence type="inferred from homology"/>
<organism evidence="7 8">
    <name type="scientific">Talaromyces rugulosus</name>
    <name type="common">Penicillium rugulosum</name>
    <dbReference type="NCBI Taxonomy" id="121627"/>
    <lineage>
        <taxon>Eukaryota</taxon>
        <taxon>Fungi</taxon>
        <taxon>Dikarya</taxon>
        <taxon>Ascomycota</taxon>
        <taxon>Pezizomycotina</taxon>
        <taxon>Eurotiomycetes</taxon>
        <taxon>Eurotiomycetidae</taxon>
        <taxon>Eurotiales</taxon>
        <taxon>Trichocomaceae</taxon>
        <taxon>Talaromyces</taxon>
        <taxon>Talaromyces sect. Islandici</taxon>
    </lineage>
</organism>
<evidence type="ECO:0000313" key="7">
    <source>
        <dbReference type="EMBL" id="QKX58909.1"/>
    </source>
</evidence>
<evidence type="ECO:0000256" key="1">
    <source>
        <dbReference type="ARBA" id="ARBA00022723"/>
    </source>
</evidence>
<dbReference type="OrthoDB" id="198885at2759"/>
<dbReference type="PANTHER" id="PTHR42909:SF1">
    <property type="entry name" value="CARBOHYDRATE KINASE PFKB DOMAIN-CONTAINING PROTEIN"/>
    <property type="match status" value="1"/>
</dbReference>
<dbReference type="GO" id="GO:0005737">
    <property type="term" value="C:cytoplasm"/>
    <property type="evidence" value="ECO:0007669"/>
    <property type="project" value="TreeGrafter"/>
</dbReference>
<dbReference type="Gene3D" id="3.40.1790.10">
    <property type="entry name" value="Indigoidine synthase domain"/>
    <property type="match status" value="1"/>
</dbReference>